<keyword evidence="1" id="KW-0812">Transmembrane</keyword>
<evidence type="ECO:0000256" key="1">
    <source>
        <dbReference type="SAM" id="Phobius"/>
    </source>
</evidence>
<keyword evidence="1" id="KW-1133">Transmembrane helix</keyword>
<name>E9S7F7_RUMAL</name>
<sequence>MIIILSTVIMAAGVLENIRRARVKDCDSKQKKLNIISAAVLLLPIALVVVFLVVI</sequence>
<organism evidence="2 3">
    <name type="scientific">Ruminococcus albus 8</name>
    <dbReference type="NCBI Taxonomy" id="246199"/>
    <lineage>
        <taxon>Bacteria</taxon>
        <taxon>Bacillati</taxon>
        <taxon>Bacillota</taxon>
        <taxon>Clostridia</taxon>
        <taxon>Eubacteriales</taxon>
        <taxon>Oscillospiraceae</taxon>
        <taxon>Ruminococcus</taxon>
    </lineage>
</organism>
<dbReference type="RefSeq" id="WP_002846797.1">
    <property type="nucleotide sequence ID" value="NZ_ADKM02000008.1"/>
</dbReference>
<dbReference type="Proteomes" id="UP000004259">
    <property type="component" value="Unassembled WGS sequence"/>
</dbReference>
<protein>
    <submittedName>
        <fullName evidence="2">Uncharacterized protein</fullName>
    </submittedName>
</protein>
<evidence type="ECO:0000313" key="2">
    <source>
        <dbReference type="EMBL" id="EGC04777.1"/>
    </source>
</evidence>
<dbReference type="EMBL" id="ADKM02000008">
    <property type="protein sequence ID" value="EGC04777.1"/>
    <property type="molecule type" value="Genomic_DNA"/>
</dbReference>
<feature type="transmembrane region" description="Helical" evidence="1">
    <location>
        <begin position="33"/>
        <end position="54"/>
    </location>
</feature>
<proteinExistence type="predicted"/>
<dbReference type="STRING" id="246199.CUS_6168"/>
<accession>E9S7F7</accession>
<keyword evidence="1" id="KW-0472">Membrane</keyword>
<keyword evidence="3" id="KW-1185">Reference proteome</keyword>
<dbReference type="AlphaFoldDB" id="E9S7F7"/>
<gene>
    <name evidence="2" type="ORF">CUS_6168</name>
</gene>
<comment type="caution">
    <text evidence="2">The sequence shown here is derived from an EMBL/GenBank/DDBJ whole genome shotgun (WGS) entry which is preliminary data.</text>
</comment>
<evidence type="ECO:0000313" key="3">
    <source>
        <dbReference type="Proteomes" id="UP000004259"/>
    </source>
</evidence>
<reference evidence="2 3" key="1">
    <citation type="submission" date="2011-02" db="EMBL/GenBank/DDBJ databases">
        <authorList>
            <person name="Nelson K.E."/>
            <person name="Sutton G."/>
            <person name="Torralba M."/>
            <person name="Durkin S."/>
            <person name="Harkins D."/>
            <person name="Montgomery R."/>
            <person name="Ziemer C."/>
            <person name="Klaassens E."/>
            <person name="Ocuiv P."/>
            <person name="Morrison M."/>
        </authorList>
    </citation>
    <scope>NUCLEOTIDE SEQUENCE [LARGE SCALE GENOMIC DNA]</scope>
    <source>
        <strain evidence="2 3">8</strain>
    </source>
</reference>